<evidence type="ECO:0000313" key="2">
    <source>
        <dbReference type="EMBL" id="OIN95681.1"/>
    </source>
</evidence>
<proteinExistence type="predicted"/>
<dbReference type="STRING" id="1817893.AUJ66_08610"/>
<gene>
    <name evidence="2" type="ORF">AUJ66_08610</name>
</gene>
<dbReference type="SUPFAM" id="SSF48452">
    <property type="entry name" value="TPR-like"/>
    <property type="match status" value="1"/>
</dbReference>
<dbReference type="EMBL" id="MNUO01000131">
    <property type="protein sequence ID" value="OIN95681.1"/>
    <property type="molecule type" value="Genomic_DNA"/>
</dbReference>
<evidence type="ECO:0000313" key="3">
    <source>
        <dbReference type="Proteomes" id="UP000182278"/>
    </source>
</evidence>
<dbReference type="Gene3D" id="1.25.40.10">
    <property type="entry name" value="Tetratricopeptide repeat domain"/>
    <property type="match status" value="1"/>
</dbReference>
<name>A0A1J4S8B5_9BACT</name>
<sequence>MSKPREFEDKNREVMDEFYDLSESYSGGNGESIKKRLKKLIEKDPDFLDSHVLLYQILQDEDNPAETEKILDEAYNRAIKLITDKHGNWPDVLEWGWLENRHIIRAILNKAILLWDKNKTEEALDIFRKLLKTNPGDNVGARDFILAIRMNMTYKEYEKRFNKGGYYDNESADWFNKNYKKFPDEFSWWEKAVEKYG</sequence>
<dbReference type="Proteomes" id="UP000182278">
    <property type="component" value="Unassembled WGS sequence"/>
</dbReference>
<dbReference type="InterPro" id="IPR019734">
    <property type="entry name" value="TPR_rpt"/>
</dbReference>
<comment type="caution">
    <text evidence="2">The sequence shown here is derived from an EMBL/GenBank/DDBJ whole genome shotgun (WGS) entry which is preliminary data.</text>
</comment>
<reference evidence="2 3" key="1">
    <citation type="journal article" date="2016" name="Environ. Microbiol.">
        <title>Genomic resolution of a cold subsurface aquifer community provides metabolic insights for novel microbes adapted to high CO concentrations.</title>
        <authorList>
            <person name="Probst A.J."/>
            <person name="Castelle C.J."/>
            <person name="Singh A."/>
            <person name="Brown C.T."/>
            <person name="Anantharaman K."/>
            <person name="Sharon I."/>
            <person name="Hug L.A."/>
            <person name="Burstein D."/>
            <person name="Emerson J.B."/>
            <person name="Thomas B.C."/>
            <person name="Banfield J.F."/>
        </authorList>
    </citation>
    <scope>NUCLEOTIDE SEQUENCE [LARGE SCALE GENOMIC DNA]</scope>
    <source>
        <strain evidence="2">CG1_02_38_46</strain>
    </source>
</reference>
<organism evidence="2 3">
    <name type="scientific">Candidatus Desantisbacteria bacterium CG1_02_38_46</name>
    <dbReference type="NCBI Taxonomy" id="1817893"/>
    <lineage>
        <taxon>Bacteria</taxon>
        <taxon>Candidatus Desantisiibacteriota</taxon>
    </lineage>
</organism>
<dbReference type="AlphaFoldDB" id="A0A1J4S8B5"/>
<keyword evidence="1" id="KW-0802">TPR repeat</keyword>
<evidence type="ECO:0000256" key="1">
    <source>
        <dbReference type="PROSITE-ProRule" id="PRU00339"/>
    </source>
</evidence>
<protein>
    <submittedName>
        <fullName evidence="2">Uncharacterized protein</fullName>
    </submittedName>
</protein>
<accession>A0A1J4S8B5</accession>
<feature type="repeat" description="TPR" evidence="1">
    <location>
        <begin position="104"/>
        <end position="137"/>
    </location>
</feature>
<dbReference type="InterPro" id="IPR011990">
    <property type="entry name" value="TPR-like_helical_dom_sf"/>
</dbReference>
<dbReference type="PROSITE" id="PS50005">
    <property type="entry name" value="TPR"/>
    <property type="match status" value="1"/>
</dbReference>